<dbReference type="InterPro" id="IPR000873">
    <property type="entry name" value="AMP-dep_synth/lig_dom"/>
</dbReference>
<evidence type="ECO:0000256" key="10">
    <source>
        <dbReference type="ARBA" id="ARBA00023098"/>
    </source>
</evidence>
<gene>
    <name evidence="17" type="primary">fadD_1</name>
    <name evidence="17" type="ORF">PPN31114_00333</name>
</gene>
<reference evidence="17 18" key="1">
    <citation type="submission" date="2019-08" db="EMBL/GenBank/DDBJ databases">
        <authorList>
            <person name="Peeters C."/>
        </authorList>
    </citation>
    <scope>NUCLEOTIDE SEQUENCE [LARGE SCALE GENOMIC DNA]</scope>
    <source>
        <strain evidence="17 18">LMG 31114</strain>
    </source>
</reference>
<evidence type="ECO:0000259" key="16">
    <source>
        <dbReference type="Pfam" id="PF13193"/>
    </source>
</evidence>
<evidence type="ECO:0000313" key="17">
    <source>
        <dbReference type="EMBL" id="VVD65647.1"/>
    </source>
</evidence>
<dbReference type="Gene3D" id="3.30.300.30">
    <property type="match status" value="1"/>
</dbReference>
<keyword evidence="7" id="KW-0276">Fatty acid metabolism</keyword>
<comment type="subcellular location">
    <subcellularLocation>
        <location evidence="2">Membrane</location>
        <topology evidence="2">Peripheral membrane protein</topology>
    </subcellularLocation>
</comment>
<evidence type="ECO:0000256" key="14">
    <source>
        <dbReference type="ARBA" id="ARBA00042773"/>
    </source>
</evidence>
<evidence type="ECO:0000256" key="9">
    <source>
        <dbReference type="ARBA" id="ARBA00022842"/>
    </source>
</evidence>
<dbReference type="InterPro" id="IPR050237">
    <property type="entry name" value="ATP-dep_AMP-bd_enzyme"/>
</dbReference>
<name>A0A5E4RQN2_9BURK</name>
<dbReference type="FunFam" id="3.30.300.30:FF:000006">
    <property type="entry name" value="Long-chain-fatty-acid--CoA ligase FadD"/>
    <property type="match status" value="1"/>
</dbReference>
<keyword evidence="6" id="KW-0547">Nucleotide-binding</keyword>
<evidence type="ECO:0000256" key="11">
    <source>
        <dbReference type="ARBA" id="ARBA00023136"/>
    </source>
</evidence>
<comment type="pathway">
    <text evidence="3">Lipid metabolism; fatty acid beta-oxidation.</text>
</comment>
<evidence type="ECO:0000256" key="13">
    <source>
        <dbReference type="ARBA" id="ARBA00039545"/>
    </source>
</evidence>
<dbReference type="Pfam" id="PF13193">
    <property type="entry name" value="AMP-binding_C"/>
    <property type="match status" value="1"/>
</dbReference>
<feature type="domain" description="AMP-binding enzyme C-terminal" evidence="16">
    <location>
        <begin position="506"/>
        <end position="581"/>
    </location>
</feature>
<keyword evidence="11" id="KW-0472">Membrane</keyword>
<protein>
    <recommendedName>
        <fullName evidence="13">Long-chain-fatty-acid--CoA ligase</fullName>
        <ecNumber evidence="12">6.2.1.3</ecNumber>
    </recommendedName>
    <alternativeName>
        <fullName evidence="14">Long-chain acyl-CoA synthetase</fullName>
    </alternativeName>
</protein>
<organism evidence="17 18">
    <name type="scientific">Pandoraea pneumonica</name>
    <dbReference type="NCBI Taxonomy" id="2508299"/>
    <lineage>
        <taxon>Bacteria</taxon>
        <taxon>Pseudomonadati</taxon>
        <taxon>Pseudomonadota</taxon>
        <taxon>Betaproteobacteria</taxon>
        <taxon>Burkholderiales</taxon>
        <taxon>Burkholderiaceae</taxon>
        <taxon>Pandoraea</taxon>
    </lineage>
</organism>
<evidence type="ECO:0000256" key="2">
    <source>
        <dbReference type="ARBA" id="ARBA00004170"/>
    </source>
</evidence>
<dbReference type="EMBL" id="CABPSK010000001">
    <property type="protein sequence ID" value="VVD65647.1"/>
    <property type="molecule type" value="Genomic_DNA"/>
</dbReference>
<dbReference type="GO" id="GO:0016020">
    <property type="term" value="C:membrane"/>
    <property type="evidence" value="ECO:0007669"/>
    <property type="project" value="UniProtKB-SubCell"/>
</dbReference>
<evidence type="ECO:0000256" key="12">
    <source>
        <dbReference type="ARBA" id="ARBA00026121"/>
    </source>
</evidence>
<evidence type="ECO:0000256" key="7">
    <source>
        <dbReference type="ARBA" id="ARBA00022832"/>
    </source>
</evidence>
<dbReference type="PANTHER" id="PTHR43767">
    <property type="entry name" value="LONG-CHAIN-FATTY-ACID--COA LIGASE"/>
    <property type="match status" value="1"/>
</dbReference>
<evidence type="ECO:0000256" key="6">
    <source>
        <dbReference type="ARBA" id="ARBA00022741"/>
    </source>
</evidence>
<evidence type="ECO:0000256" key="8">
    <source>
        <dbReference type="ARBA" id="ARBA00022840"/>
    </source>
</evidence>
<keyword evidence="10" id="KW-0443">Lipid metabolism</keyword>
<dbReference type="Gene3D" id="2.30.38.10">
    <property type="entry name" value="Luciferase, Domain 3"/>
    <property type="match status" value="1"/>
</dbReference>
<dbReference type="PANTHER" id="PTHR43767:SF8">
    <property type="entry name" value="LONG-CHAIN-FATTY-ACID--COA LIGASE"/>
    <property type="match status" value="1"/>
</dbReference>
<evidence type="ECO:0000256" key="4">
    <source>
        <dbReference type="ARBA" id="ARBA00006432"/>
    </source>
</evidence>
<dbReference type="InterPro" id="IPR025110">
    <property type="entry name" value="AMP-bd_C"/>
</dbReference>
<feature type="domain" description="AMP-dependent synthetase/ligase" evidence="15">
    <location>
        <begin position="54"/>
        <end position="455"/>
    </location>
</feature>
<dbReference type="CDD" id="cd05936">
    <property type="entry name" value="FC-FACS_FadD_like"/>
    <property type="match status" value="1"/>
</dbReference>
<dbReference type="InterPro" id="IPR020845">
    <property type="entry name" value="AMP-binding_CS"/>
</dbReference>
<keyword evidence="9" id="KW-0460">Magnesium</keyword>
<keyword evidence="5 17" id="KW-0436">Ligase</keyword>
<comment type="cofactor">
    <cofactor evidence="1">
        <name>Mg(2+)</name>
        <dbReference type="ChEBI" id="CHEBI:18420"/>
    </cofactor>
</comment>
<dbReference type="SUPFAM" id="SSF56801">
    <property type="entry name" value="Acetyl-CoA synthetase-like"/>
    <property type="match status" value="1"/>
</dbReference>
<evidence type="ECO:0000256" key="3">
    <source>
        <dbReference type="ARBA" id="ARBA00005005"/>
    </source>
</evidence>
<dbReference type="Gene3D" id="3.40.50.980">
    <property type="match status" value="2"/>
</dbReference>
<dbReference type="InterPro" id="IPR045851">
    <property type="entry name" value="AMP-bd_C_sf"/>
</dbReference>
<evidence type="ECO:0000256" key="5">
    <source>
        <dbReference type="ARBA" id="ARBA00022598"/>
    </source>
</evidence>
<keyword evidence="8" id="KW-0067">ATP-binding</keyword>
<keyword evidence="18" id="KW-1185">Reference proteome</keyword>
<dbReference type="FunFam" id="3.40.50.12780:FF:000003">
    <property type="entry name" value="Long-chain-fatty-acid--CoA ligase FadD"/>
    <property type="match status" value="1"/>
</dbReference>
<dbReference type="AlphaFoldDB" id="A0A5E4RQN2"/>
<proteinExistence type="inferred from homology"/>
<dbReference type="Proteomes" id="UP000366945">
    <property type="component" value="Unassembled WGS sequence"/>
</dbReference>
<dbReference type="Pfam" id="PF00501">
    <property type="entry name" value="AMP-binding"/>
    <property type="match status" value="1"/>
</dbReference>
<dbReference type="PROSITE" id="PS00455">
    <property type="entry name" value="AMP_BINDING"/>
    <property type="match status" value="1"/>
</dbReference>
<dbReference type="InterPro" id="IPR011465">
    <property type="entry name" value="DUF1571"/>
</dbReference>
<evidence type="ECO:0000313" key="18">
    <source>
        <dbReference type="Proteomes" id="UP000366945"/>
    </source>
</evidence>
<dbReference type="Pfam" id="PF07608">
    <property type="entry name" value="DUF1571"/>
    <property type="match status" value="1"/>
</dbReference>
<sequence length="913" mass="100216">MAAGEPQGQRDGNNLWEETMDQAVQQDRVWLGAYPPGVPAQIDVTRYESLVQAFDEWIGKYRERAAFVSLGSDITYAQVETQARAFAAWLQSRGVRKGDRVALMMPNCLQYPICLFGTLIAGAVVVNVNPLYTVRELSHQLRDCGARTIVVFENFAKTLQASLQGTDVRDVVITQIGDLLGDGLNAKGRLVNFIMRRVAKQVPPYDLPQAIPLKRALADGAKARSAQGLTPVPLTRDDLAFLQYTGGTTGLAKGAMLTHGNVLANLLQAEAWIADQLTDEIETNLSLLPMYHIFSLTVNCLMFMSLGGRNILIANPRDVKKVVYIIRNETFTGVAGVNTLFNGLLEDEGFRARDFSKLKLSLAGGMATQRAIAERWKQVTGKPIIEGYGLTECSPIVTMNPVDLAHIDDMEFTGSIGLPAPSTEVRFKREDGTWADIGEPGELCVRGPQVMRGYWQRPEDTAKTFDADGWLLTGDIGVMDANGFVRLIDRKKDMILVSGFNVYPNEIEDVVMLHPGVREAAVVGVPDPVAGERVKLVVVAKDPQLTAEAMLAHCRQHLTAYKVPRIVEFRQGELPKTTVGKILRRELRDPAPAQTQPAGTPLPHASAALGFILAPLALAVGLLGAPDAKAQSNASAPVTASALSAAPSTATNDADVAKLAAMPVTQQTQWLAQTIKSGDLAKMGDEAIVARIQALNPEALVRYLKAESAALPEYQYELTRHERINNQWQTTPDRMIVKIREKPLQIYAKWLPDGAHSGQEIIYDETKNPKEMYGHLGGILGFTSIWSSIDGTLARSQSNHTVRDLGFAFIAEQIAHDGRSFRAAGLPEKPARMSVSEVNGVRVLALEWDAPSGPPQHYANKSRVLIDLKTGRPRGIEAWDASGQKTEEMRFEKVRREQWSDTTFDPKNPDYKF</sequence>
<evidence type="ECO:0000259" key="15">
    <source>
        <dbReference type="Pfam" id="PF00501"/>
    </source>
</evidence>
<dbReference type="EC" id="6.2.1.3" evidence="12"/>
<dbReference type="GO" id="GO:0005524">
    <property type="term" value="F:ATP binding"/>
    <property type="evidence" value="ECO:0007669"/>
    <property type="project" value="UniProtKB-KW"/>
</dbReference>
<dbReference type="GO" id="GO:0004467">
    <property type="term" value="F:long-chain fatty acid-CoA ligase activity"/>
    <property type="evidence" value="ECO:0007669"/>
    <property type="project" value="UniProtKB-EC"/>
</dbReference>
<accession>A0A5E4RQN2</accession>
<evidence type="ECO:0000256" key="1">
    <source>
        <dbReference type="ARBA" id="ARBA00001946"/>
    </source>
</evidence>
<comment type="similarity">
    <text evidence="4">Belongs to the ATP-dependent AMP-binding enzyme family.</text>
</comment>